<evidence type="ECO:0000256" key="1">
    <source>
        <dbReference type="SAM" id="MobiDB-lite"/>
    </source>
</evidence>
<evidence type="ECO:0000313" key="2">
    <source>
        <dbReference type="EMBL" id="MPC96719.1"/>
    </source>
</evidence>
<accession>A0A5B7JPG3</accession>
<feature type="region of interest" description="Disordered" evidence="1">
    <location>
        <begin position="1"/>
        <end position="97"/>
    </location>
</feature>
<protein>
    <submittedName>
        <fullName evidence="2">Uncharacterized protein</fullName>
    </submittedName>
</protein>
<reference evidence="2 3" key="1">
    <citation type="submission" date="2019-05" db="EMBL/GenBank/DDBJ databases">
        <title>Another draft genome of Portunus trituberculatus and its Hox gene families provides insights of decapod evolution.</title>
        <authorList>
            <person name="Jeong J.-H."/>
            <person name="Song I."/>
            <person name="Kim S."/>
            <person name="Choi T."/>
            <person name="Kim D."/>
            <person name="Ryu S."/>
            <person name="Kim W."/>
        </authorList>
    </citation>
    <scope>NUCLEOTIDE SEQUENCE [LARGE SCALE GENOMIC DNA]</scope>
    <source>
        <tissue evidence="2">Muscle</tissue>
    </source>
</reference>
<evidence type="ECO:0000313" key="3">
    <source>
        <dbReference type="Proteomes" id="UP000324222"/>
    </source>
</evidence>
<keyword evidence="3" id="KW-1185">Reference proteome</keyword>
<sequence length="97" mass="10125">MSISKGQEVRELPTQHSSHPPTCYRRGGRGRGQGGRAGGRRGSATRPLNITMEVVSPVASGRSGGRVCRGPDADHAYNKPSTALTKTRDGRAGQGVG</sequence>
<gene>
    <name evidence="2" type="ORF">E2C01_091995</name>
</gene>
<proteinExistence type="predicted"/>
<dbReference type="EMBL" id="VSRR010107058">
    <property type="protein sequence ID" value="MPC96719.1"/>
    <property type="molecule type" value="Genomic_DNA"/>
</dbReference>
<name>A0A5B7JPG3_PORTR</name>
<dbReference type="Proteomes" id="UP000324222">
    <property type="component" value="Unassembled WGS sequence"/>
</dbReference>
<dbReference type="AlphaFoldDB" id="A0A5B7JPG3"/>
<organism evidence="2 3">
    <name type="scientific">Portunus trituberculatus</name>
    <name type="common">Swimming crab</name>
    <name type="synonym">Neptunus trituberculatus</name>
    <dbReference type="NCBI Taxonomy" id="210409"/>
    <lineage>
        <taxon>Eukaryota</taxon>
        <taxon>Metazoa</taxon>
        <taxon>Ecdysozoa</taxon>
        <taxon>Arthropoda</taxon>
        <taxon>Crustacea</taxon>
        <taxon>Multicrustacea</taxon>
        <taxon>Malacostraca</taxon>
        <taxon>Eumalacostraca</taxon>
        <taxon>Eucarida</taxon>
        <taxon>Decapoda</taxon>
        <taxon>Pleocyemata</taxon>
        <taxon>Brachyura</taxon>
        <taxon>Eubrachyura</taxon>
        <taxon>Portunoidea</taxon>
        <taxon>Portunidae</taxon>
        <taxon>Portuninae</taxon>
        <taxon>Portunus</taxon>
    </lineage>
</organism>
<comment type="caution">
    <text evidence="2">The sequence shown here is derived from an EMBL/GenBank/DDBJ whole genome shotgun (WGS) entry which is preliminary data.</text>
</comment>
<feature type="compositionally biased region" description="Gly residues" evidence="1">
    <location>
        <begin position="30"/>
        <end position="41"/>
    </location>
</feature>